<dbReference type="PROSITE" id="PS50181">
    <property type="entry name" value="FBOX"/>
    <property type="match status" value="1"/>
</dbReference>
<evidence type="ECO:0000313" key="4">
    <source>
        <dbReference type="Proteomes" id="UP000053263"/>
    </source>
</evidence>
<keyword evidence="4" id="KW-1185">Reference proteome</keyword>
<protein>
    <recommendedName>
        <fullName evidence="2">F-box domain-containing protein</fullName>
    </recommendedName>
</protein>
<dbReference type="InterPro" id="IPR001810">
    <property type="entry name" value="F-box_dom"/>
</dbReference>
<evidence type="ECO:0000313" key="3">
    <source>
        <dbReference type="EMBL" id="KII83891.1"/>
    </source>
</evidence>
<dbReference type="InterPro" id="IPR036047">
    <property type="entry name" value="F-box-like_dom_sf"/>
</dbReference>
<accession>A0A0C9SKK4</accession>
<feature type="compositionally biased region" description="Basic residues" evidence="1">
    <location>
        <begin position="46"/>
        <end position="60"/>
    </location>
</feature>
<reference evidence="3 4" key="1">
    <citation type="submission" date="2014-06" db="EMBL/GenBank/DDBJ databases">
        <title>Evolutionary Origins and Diversification of the Mycorrhizal Mutualists.</title>
        <authorList>
            <consortium name="DOE Joint Genome Institute"/>
            <consortium name="Mycorrhizal Genomics Consortium"/>
            <person name="Kohler A."/>
            <person name="Kuo A."/>
            <person name="Nagy L.G."/>
            <person name="Floudas D."/>
            <person name="Copeland A."/>
            <person name="Barry K.W."/>
            <person name="Cichocki N."/>
            <person name="Veneault-Fourrey C."/>
            <person name="LaButti K."/>
            <person name="Lindquist E.A."/>
            <person name="Lipzen A."/>
            <person name="Lundell T."/>
            <person name="Morin E."/>
            <person name="Murat C."/>
            <person name="Riley R."/>
            <person name="Ohm R."/>
            <person name="Sun H."/>
            <person name="Tunlid A."/>
            <person name="Henrissat B."/>
            <person name="Grigoriev I.V."/>
            <person name="Hibbett D.S."/>
            <person name="Martin F."/>
        </authorList>
    </citation>
    <scope>NUCLEOTIDE SEQUENCE [LARGE SCALE GENOMIC DNA]</scope>
    <source>
        <strain evidence="3 4">FD-325 SS-3</strain>
    </source>
</reference>
<proteinExistence type="predicted"/>
<evidence type="ECO:0000259" key="2">
    <source>
        <dbReference type="PROSITE" id="PS50181"/>
    </source>
</evidence>
<dbReference type="HOGENOM" id="CLU_1390763_0_0_1"/>
<dbReference type="OrthoDB" id="2322499at2759"/>
<dbReference type="EMBL" id="KN832573">
    <property type="protein sequence ID" value="KII83891.1"/>
    <property type="molecule type" value="Genomic_DNA"/>
</dbReference>
<dbReference type="Proteomes" id="UP000053263">
    <property type="component" value="Unassembled WGS sequence"/>
</dbReference>
<organism evidence="3 4">
    <name type="scientific">Plicaturopsis crispa FD-325 SS-3</name>
    <dbReference type="NCBI Taxonomy" id="944288"/>
    <lineage>
        <taxon>Eukaryota</taxon>
        <taxon>Fungi</taxon>
        <taxon>Dikarya</taxon>
        <taxon>Basidiomycota</taxon>
        <taxon>Agaricomycotina</taxon>
        <taxon>Agaricomycetes</taxon>
        <taxon>Agaricomycetidae</taxon>
        <taxon>Amylocorticiales</taxon>
        <taxon>Amylocorticiaceae</taxon>
        <taxon>Plicatura</taxon>
        <taxon>Plicaturopsis crispa</taxon>
    </lineage>
</organism>
<evidence type="ECO:0000256" key="1">
    <source>
        <dbReference type="SAM" id="MobiDB-lite"/>
    </source>
</evidence>
<dbReference type="AlphaFoldDB" id="A0A0C9SKK4"/>
<dbReference type="SUPFAM" id="SSF81383">
    <property type="entry name" value="F-box domain"/>
    <property type="match status" value="1"/>
</dbReference>
<gene>
    <name evidence="3" type="ORF">PLICRDRAFT_430623</name>
</gene>
<feature type="compositionally biased region" description="Acidic residues" evidence="1">
    <location>
        <begin position="27"/>
        <end position="39"/>
    </location>
</feature>
<feature type="region of interest" description="Disordered" evidence="1">
    <location>
        <begin position="19"/>
        <end position="60"/>
    </location>
</feature>
<sequence length="196" mass="22564">MNRPRRKCNITKKEAVVTVAASPAHSEEDDDGDEYEYVDQPEMSSKKRKTRRKSNAKKPKALRGKLAAFKDMPLDIFYEIMLNLSPLDILHLTRLSKPLRLLLTRKSARHIWAAARRNVWLAARRNVPHPALLPLPECPGDMSEMGYAALLFERNCHMCESTRAQKVDYALRMRFCSRCLVAQYALISRRIGLWIG</sequence>
<name>A0A0C9SKK4_PLICR</name>
<feature type="domain" description="F-box" evidence="2">
    <location>
        <begin position="66"/>
        <end position="115"/>
    </location>
</feature>